<keyword evidence="6" id="KW-0865">Zymogen</keyword>
<dbReference type="PANTHER" id="PTHR10454:SF245">
    <property type="entry name" value="CASPASE-RELATED"/>
    <property type="match status" value="1"/>
</dbReference>
<keyword evidence="2" id="KW-0645">Protease</keyword>
<dbReference type="PRINTS" id="PR00376">
    <property type="entry name" value="IL1BCENZYME"/>
</dbReference>
<evidence type="ECO:0008006" key="12">
    <source>
        <dbReference type="Google" id="ProtNLM"/>
    </source>
</evidence>
<dbReference type="GO" id="GO:0006508">
    <property type="term" value="P:proteolysis"/>
    <property type="evidence" value="ECO:0007669"/>
    <property type="project" value="UniProtKB-KW"/>
</dbReference>
<dbReference type="EMBL" id="JAVRJZ010000007">
    <property type="protein sequence ID" value="KAK2720777.1"/>
    <property type="molecule type" value="Genomic_DNA"/>
</dbReference>
<dbReference type="PROSITE" id="PS50207">
    <property type="entry name" value="CASPASE_P10"/>
    <property type="match status" value="1"/>
</dbReference>
<feature type="domain" description="Caspase family p20" evidence="9">
    <location>
        <begin position="75"/>
        <end position="199"/>
    </location>
</feature>
<keyword evidence="4" id="KW-0378">Hydrolase</keyword>
<dbReference type="InterPro" id="IPR033139">
    <property type="entry name" value="Caspase_cys_AS"/>
</dbReference>
<evidence type="ECO:0000259" key="8">
    <source>
        <dbReference type="PROSITE" id="PS50207"/>
    </source>
</evidence>
<dbReference type="InterPro" id="IPR002398">
    <property type="entry name" value="Pept_C14"/>
</dbReference>
<dbReference type="SMART" id="SM00115">
    <property type="entry name" value="CASc"/>
    <property type="match status" value="1"/>
</dbReference>
<proteinExistence type="inferred from homology"/>
<dbReference type="InterPro" id="IPR011600">
    <property type="entry name" value="Pept_C14_caspase"/>
</dbReference>
<evidence type="ECO:0000256" key="6">
    <source>
        <dbReference type="ARBA" id="ARBA00023145"/>
    </source>
</evidence>
<organism evidence="10 11">
    <name type="scientific">Artemia franciscana</name>
    <name type="common">Brine shrimp</name>
    <name type="synonym">Artemia sanfranciscana</name>
    <dbReference type="NCBI Taxonomy" id="6661"/>
    <lineage>
        <taxon>Eukaryota</taxon>
        <taxon>Metazoa</taxon>
        <taxon>Ecdysozoa</taxon>
        <taxon>Arthropoda</taxon>
        <taxon>Crustacea</taxon>
        <taxon>Branchiopoda</taxon>
        <taxon>Anostraca</taxon>
        <taxon>Artemiidae</taxon>
        <taxon>Artemia</taxon>
    </lineage>
</organism>
<evidence type="ECO:0000313" key="10">
    <source>
        <dbReference type="EMBL" id="KAK2720776.1"/>
    </source>
</evidence>
<dbReference type="PANTHER" id="PTHR10454">
    <property type="entry name" value="CASPASE"/>
    <property type="match status" value="1"/>
</dbReference>
<sequence>MTSTAEANFSPDLPLNLVSVQQLILEADDGRDEISDKIDSIVFQKRPERESNYQHNLAKAPISKDALRYNMRHSKRGKAIIFNNKDFSPALSLRPRNGTDVDRDKLFLKLRELDFDVYCYNDLTLGEIEVVLKALSKEDHTERDTLMITVLSHGEAGILFAKDTCYKPEILWSSFTADRCPTLAGKPKLFFIQACQGDRLDSGTLLTLRGNTETDSGSFSYKIPSHADFLICYSTIPGFFSWRNTTNGSWFVQALCRVLGERYRDTHLLDMMTIVNQIVAFDYESNCPGDAIMHQKKQIPCITSLLTRQVFFEPK</sequence>
<dbReference type="Gene3D" id="3.40.50.1460">
    <property type="match status" value="1"/>
</dbReference>
<dbReference type="PROSITE" id="PS01122">
    <property type="entry name" value="CASPASE_CYS"/>
    <property type="match status" value="1"/>
</dbReference>
<keyword evidence="3" id="KW-0053">Apoptosis</keyword>
<dbReference type="GO" id="GO:0045476">
    <property type="term" value="P:nurse cell apoptotic process"/>
    <property type="evidence" value="ECO:0007669"/>
    <property type="project" value="UniProtKB-ARBA"/>
</dbReference>
<dbReference type="PROSITE" id="PS50208">
    <property type="entry name" value="CASPASE_P20"/>
    <property type="match status" value="1"/>
</dbReference>
<evidence type="ECO:0000256" key="3">
    <source>
        <dbReference type="ARBA" id="ARBA00022703"/>
    </source>
</evidence>
<dbReference type="InterPro" id="IPR002138">
    <property type="entry name" value="Pept_C14_p10"/>
</dbReference>
<gene>
    <name evidence="10" type="ORF">QYM36_004602</name>
</gene>
<dbReference type="GO" id="GO:0016322">
    <property type="term" value="P:neuron remodeling"/>
    <property type="evidence" value="ECO:0007669"/>
    <property type="project" value="UniProtKB-ARBA"/>
</dbReference>
<reference evidence="10" key="1">
    <citation type="submission" date="2023-07" db="EMBL/GenBank/DDBJ databases">
        <title>Chromosome-level genome assembly of Artemia franciscana.</title>
        <authorList>
            <person name="Jo E."/>
        </authorList>
    </citation>
    <scope>NUCLEOTIDE SEQUENCE</scope>
    <source>
        <tissue evidence="10">Whole body</tissue>
    </source>
</reference>
<dbReference type="SUPFAM" id="SSF52129">
    <property type="entry name" value="Caspase-like"/>
    <property type="match status" value="1"/>
</dbReference>
<dbReference type="Proteomes" id="UP001187531">
    <property type="component" value="Unassembled WGS sequence"/>
</dbReference>
<dbReference type="GO" id="GO:1990525">
    <property type="term" value="F:BIR domain binding"/>
    <property type="evidence" value="ECO:0007669"/>
    <property type="project" value="UniProtKB-ARBA"/>
</dbReference>
<accession>A0AA88LCY3</accession>
<evidence type="ECO:0000256" key="1">
    <source>
        <dbReference type="ARBA" id="ARBA00010134"/>
    </source>
</evidence>
<comment type="similarity">
    <text evidence="1 7">Belongs to the peptidase C14A family.</text>
</comment>
<evidence type="ECO:0000259" key="9">
    <source>
        <dbReference type="PROSITE" id="PS50208"/>
    </source>
</evidence>
<dbReference type="InterPro" id="IPR015917">
    <property type="entry name" value="Pept_C14A"/>
</dbReference>
<dbReference type="Pfam" id="PF00656">
    <property type="entry name" value="Peptidase_C14"/>
    <property type="match status" value="1"/>
</dbReference>
<evidence type="ECO:0000313" key="11">
    <source>
        <dbReference type="Proteomes" id="UP001187531"/>
    </source>
</evidence>
<comment type="caution">
    <text evidence="10">The sequence shown here is derived from an EMBL/GenBank/DDBJ whole genome shotgun (WGS) entry which is preliminary data.</text>
</comment>
<evidence type="ECO:0000256" key="5">
    <source>
        <dbReference type="ARBA" id="ARBA00022807"/>
    </source>
</evidence>
<evidence type="ECO:0000256" key="7">
    <source>
        <dbReference type="RuleBase" id="RU003971"/>
    </source>
</evidence>
<dbReference type="InterPro" id="IPR029030">
    <property type="entry name" value="Caspase-like_dom_sf"/>
</dbReference>
<dbReference type="EMBL" id="JAVRJZ010000007">
    <property type="protein sequence ID" value="KAK2720776.1"/>
    <property type="molecule type" value="Genomic_DNA"/>
</dbReference>
<feature type="domain" description="Caspase family p10" evidence="8">
    <location>
        <begin position="219"/>
        <end position="314"/>
    </location>
</feature>
<keyword evidence="5" id="KW-0788">Thiol protease</keyword>
<dbReference type="GO" id="GO:0043525">
    <property type="term" value="P:positive regulation of neuron apoptotic process"/>
    <property type="evidence" value="ECO:0007669"/>
    <property type="project" value="TreeGrafter"/>
</dbReference>
<dbReference type="InterPro" id="IPR001309">
    <property type="entry name" value="Pept_C14_p20"/>
</dbReference>
<evidence type="ECO:0000256" key="4">
    <source>
        <dbReference type="ARBA" id="ARBA00022801"/>
    </source>
</evidence>
<dbReference type="GO" id="GO:0005737">
    <property type="term" value="C:cytoplasm"/>
    <property type="evidence" value="ECO:0007669"/>
    <property type="project" value="TreeGrafter"/>
</dbReference>
<keyword evidence="11" id="KW-1185">Reference proteome</keyword>
<evidence type="ECO:0000256" key="2">
    <source>
        <dbReference type="ARBA" id="ARBA00022670"/>
    </source>
</evidence>
<name>A0AA88LCY3_ARTSF</name>
<dbReference type="CDD" id="cd00032">
    <property type="entry name" value="CASc"/>
    <property type="match status" value="1"/>
</dbReference>
<dbReference type="GO" id="GO:0004197">
    <property type="term" value="F:cysteine-type endopeptidase activity"/>
    <property type="evidence" value="ECO:0007669"/>
    <property type="project" value="InterPro"/>
</dbReference>
<protein>
    <recommendedName>
        <fullName evidence="12">Caspase-1</fullName>
    </recommendedName>
</protein>
<dbReference type="FunFam" id="3.40.50.1460:FF:000001">
    <property type="entry name" value="Caspase-3 preproprotein"/>
    <property type="match status" value="1"/>
</dbReference>
<dbReference type="GO" id="GO:0045751">
    <property type="term" value="P:negative regulation of Toll signaling pathway"/>
    <property type="evidence" value="ECO:0007669"/>
    <property type="project" value="UniProtKB-ARBA"/>
</dbReference>
<dbReference type="AlphaFoldDB" id="A0AA88LCY3"/>